<feature type="region of interest" description="Disordered" evidence="1">
    <location>
        <begin position="87"/>
        <end position="110"/>
    </location>
</feature>
<reference evidence="4" key="1">
    <citation type="submission" date="2013-09" db="EMBL/GenBank/DDBJ databases">
        <title>The Genome Sequence of Anopheles culicifacies species A.</title>
        <authorList>
            <consortium name="The Broad Institute Genomics Platform"/>
            <person name="Neafsey D.E."/>
            <person name="Besansky N."/>
            <person name="Howell P."/>
            <person name="Walton C."/>
            <person name="Young S.K."/>
            <person name="Zeng Q."/>
            <person name="Gargeya S."/>
            <person name="Fitzgerald M."/>
            <person name="Haas B."/>
            <person name="Abouelleil A."/>
            <person name="Allen A.W."/>
            <person name="Alvarado L."/>
            <person name="Arachchi H.M."/>
            <person name="Berlin A.M."/>
            <person name="Chapman S.B."/>
            <person name="Gainer-Dewar J."/>
            <person name="Goldberg J."/>
            <person name="Griggs A."/>
            <person name="Gujja S."/>
            <person name="Hansen M."/>
            <person name="Howarth C."/>
            <person name="Imamovic A."/>
            <person name="Ireland A."/>
            <person name="Larimer J."/>
            <person name="McCowan C."/>
            <person name="Murphy C."/>
            <person name="Pearson M."/>
            <person name="Poon T.W."/>
            <person name="Priest M."/>
            <person name="Roberts A."/>
            <person name="Saif S."/>
            <person name="Shea T."/>
            <person name="Sisk P."/>
            <person name="Sykes S."/>
            <person name="Wortman J."/>
            <person name="Nusbaum C."/>
            <person name="Birren B."/>
        </authorList>
    </citation>
    <scope>NUCLEOTIDE SEQUENCE [LARGE SCALE GENOMIC DNA]</scope>
    <source>
        <strain evidence="4">A-37</strain>
    </source>
</reference>
<feature type="compositionally biased region" description="Polar residues" evidence="1">
    <location>
        <begin position="416"/>
        <end position="425"/>
    </location>
</feature>
<keyword evidence="4" id="KW-1185">Reference proteome</keyword>
<protein>
    <recommendedName>
        <fullName evidence="5">Fibronectin type-III domain-containing protein</fullName>
    </recommendedName>
</protein>
<evidence type="ECO:0000313" key="4">
    <source>
        <dbReference type="Proteomes" id="UP000075883"/>
    </source>
</evidence>
<keyword evidence="2" id="KW-0812">Transmembrane</keyword>
<keyword evidence="2" id="KW-0472">Membrane</keyword>
<accession>A0A182MUB6</accession>
<evidence type="ECO:0008006" key="5">
    <source>
        <dbReference type="Google" id="ProtNLM"/>
    </source>
</evidence>
<dbReference type="EMBL" id="AXCM01008032">
    <property type="status" value="NOT_ANNOTATED_CDS"/>
    <property type="molecule type" value="Genomic_DNA"/>
</dbReference>
<reference evidence="3" key="2">
    <citation type="submission" date="2020-05" db="UniProtKB">
        <authorList>
            <consortium name="EnsemblMetazoa"/>
        </authorList>
    </citation>
    <scope>IDENTIFICATION</scope>
    <source>
        <strain evidence="3">A-37</strain>
    </source>
</reference>
<feature type="transmembrane region" description="Helical" evidence="2">
    <location>
        <begin position="472"/>
        <end position="495"/>
    </location>
</feature>
<dbReference type="EnsemblMetazoa" id="ACUA026429-RA">
    <property type="protein sequence ID" value="ACUA026429-PA"/>
    <property type="gene ID" value="ACUA026429"/>
</dbReference>
<feature type="region of interest" description="Disordered" evidence="1">
    <location>
        <begin position="380"/>
        <end position="406"/>
    </location>
</feature>
<proteinExistence type="predicted"/>
<dbReference type="AlphaFoldDB" id="A0A182MUB6"/>
<evidence type="ECO:0000256" key="1">
    <source>
        <dbReference type="SAM" id="MobiDB-lite"/>
    </source>
</evidence>
<feature type="region of interest" description="Disordered" evidence="1">
    <location>
        <begin position="416"/>
        <end position="435"/>
    </location>
</feature>
<organism evidence="3 4">
    <name type="scientific">Anopheles culicifacies</name>
    <dbReference type="NCBI Taxonomy" id="139723"/>
    <lineage>
        <taxon>Eukaryota</taxon>
        <taxon>Metazoa</taxon>
        <taxon>Ecdysozoa</taxon>
        <taxon>Arthropoda</taxon>
        <taxon>Hexapoda</taxon>
        <taxon>Insecta</taxon>
        <taxon>Pterygota</taxon>
        <taxon>Neoptera</taxon>
        <taxon>Endopterygota</taxon>
        <taxon>Diptera</taxon>
        <taxon>Nematocera</taxon>
        <taxon>Culicoidea</taxon>
        <taxon>Culicidae</taxon>
        <taxon>Anophelinae</taxon>
        <taxon>Anopheles</taxon>
        <taxon>culicifacies species complex</taxon>
    </lineage>
</organism>
<evidence type="ECO:0000256" key="2">
    <source>
        <dbReference type="SAM" id="Phobius"/>
    </source>
</evidence>
<keyword evidence="2" id="KW-1133">Transmembrane helix</keyword>
<name>A0A182MUB6_9DIPT</name>
<feature type="transmembrane region" description="Helical" evidence="2">
    <location>
        <begin position="38"/>
        <end position="60"/>
    </location>
</feature>
<feature type="compositionally biased region" description="Pro residues" evidence="1">
    <location>
        <begin position="387"/>
        <end position="400"/>
    </location>
</feature>
<dbReference type="Proteomes" id="UP000075883">
    <property type="component" value="Unassembled WGS sequence"/>
</dbReference>
<sequence>MSEEDACTSDVSGESEQPGWEAILCVCRVFANRWGKMVMASVAAVRAGVLFALVGILLAAPGTSDMSVPAARRFHAKFVVDRIEPRRPLSTDDRSTPTVDGLATAPTPARTRSTTRCREGCLQKVNISNVAKRMMCDVLPLHIRDQAVIVSIPSSEQYQLSVRQKATLPLPRNVCPSADVRAMVPWALGRNVTEVLLIEKPQCWDVCNRNHQIRKENDLAHRLLLSLVRLIRNESVVTADIEWTTPEELVQHQPHPVVPSPLAASENVERLSRIARDGVGAREGVSRIMQTLANRPAPSTPSEEPHLQEYHQCLVSWEISGGGLTGNLLTETSKVELSLWPNTKYHVHVTCRNKETDSLIRSSSLLVDTREAVIVSLQGTTSTTTETPPPSPPPPPPPPALGNGSINSAIQFSTANRAESAQDNLPSPVDDDDDDDLQMLAERQHHRHHSFWPFNRSRAELSSVTSGSSKEIVILGVFVALLALVLVALTVVIMVRRKPGPHEDRELLIESEILPKILHV</sequence>
<dbReference type="VEuPathDB" id="VectorBase:ACUA026429"/>
<evidence type="ECO:0000313" key="3">
    <source>
        <dbReference type="EnsemblMetazoa" id="ACUA026429-PA"/>
    </source>
</evidence>